<dbReference type="Proteomes" id="UP000535501">
    <property type="component" value="Unassembled WGS sequence"/>
</dbReference>
<comment type="caution">
    <text evidence="2">The sequence shown here is derived from an EMBL/GenBank/DDBJ whole genome shotgun (WGS) entry which is preliminary data.</text>
</comment>
<dbReference type="EMBL" id="JACHEJ010000003">
    <property type="protein sequence ID" value="MBB6179599.1"/>
    <property type="molecule type" value="Genomic_DNA"/>
</dbReference>
<proteinExistence type="predicted"/>
<dbReference type="RefSeq" id="WP_077547379.1">
    <property type="nucleotide sequence ID" value="NZ_CANLQM010000007.1"/>
</dbReference>
<feature type="region of interest" description="Disordered" evidence="1">
    <location>
        <begin position="1"/>
        <end position="74"/>
    </location>
</feature>
<gene>
    <name evidence="2" type="ORF">HNQ75_001567</name>
</gene>
<accession>A0A7X0DDZ6</accession>
<protein>
    <submittedName>
        <fullName evidence="2">Uncharacterized protein</fullName>
    </submittedName>
</protein>
<evidence type="ECO:0000313" key="2">
    <source>
        <dbReference type="EMBL" id="MBB6179599.1"/>
    </source>
</evidence>
<feature type="compositionally biased region" description="Basic and acidic residues" evidence="1">
    <location>
        <begin position="44"/>
        <end position="74"/>
    </location>
</feature>
<keyword evidence="3" id="KW-1185">Reference proteome</keyword>
<evidence type="ECO:0000313" key="3">
    <source>
        <dbReference type="Proteomes" id="UP000535501"/>
    </source>
</evidence>
<evidence type="ECO:0000256" key="1">
    <source>
        <dbReference type="SAM" id="MobiDB-lite"/>
    </source>
</evidence>
<reference evidence="2 3" key="1">
    <citation type="submission" date="2020-08" db="EMBL/GenBank/DDBJ databases">
        <title>Genomic Encyclopedia of Type Strains, Phase IV (KMG-IV): sequencing the most valuable type-strain genomes for metagenomic binning, comparative biology and taxonomic classification.</title>
        <authorList>
            <person name="Goeker M."/>
        </authorList>
    </citation>
    <scope>NUCLEOTIDE SEQUENCE [LARGE SCALE GENOMIC DNA]</scope>
    <source>
        <strain evidence="2 3">DSM 102134</strain>
    </source>
</reference>
<name>A0A7X0DDZ6_9HYPH</name>
<dbReference type="AlphaFoldDB" id="A0A7X0DDZ6"/>
<sequence length="74" mass="8070">MTKDQMITGGMNDRPRQDTIAQSGAGIPDDSSRPIEADDATIGRVREDLSGGSARERLKEEVQEEIEKPQRGTA</sequence>
<organism evidence="2 3">
    <name type="scientific">Pseudorhizobium flavum</name>
    <dbReference type="NCBI Taxonomy" id="1335061"/>
    <lineage>
        <taxon>Bacteria</taxon>
        <taxon>Pseudomonadati</taxon>
        <taxon>Pseudomonadota</taxon>
        <taxon>Alphaproteobacteria</taxon>
        <taxon>Hyphomicrobiales</taxon>
        <taxon>Rhizobiaceae</taxon>
        <taxon>Rhizobium/Agrobacterium group</taxon>
        <taxon>Pseudorhizobium</taxon>
    </lineage>
</organism>